<dbReference type="Proteomes" id="UP001164746">
    <property type="component" value="Chromosome 5"/>
</dbReference>
<name>A0ABY7E661_MYAAR</name>
<organism evidence="2 3">
    <name type="scientific">Mya arenaria</name>
    <name type="common">Soft-shell clam</name>
    <dbReference type="NCBI Taxonomy" id="6604"/>
    <lineage>
        <taxon>Eukaryota</taxon>
        <taxon>Metazoa</taxon>
        <taxon>Spiralia</taxon>
        <taxon>Lophotrochozoa</taxon>
        <taxon>Mollusca</taxon>
        <taxon>Bivalvia</taxon>
        <taxon>Autobranchia</taxon>
        <taxon>Heteroconchia</taxon>
        <taxon>Euheterodonta</taxon>
        <taxon>Imparidentia</taxon>
        <taxon>Neoheterodontei</taxon>
        <taxon>Myida</taxon>
        <taxon>Myoidea</taxon>
        <taxon>Myidae</taxon>
        <taxon>Mya</taxon>
    </lineage>
</organism>
<evidence type="ECO:0000313" key="2">
    <source>
        <dbReference type="EMBL" id="WAR05355.1"/>
    </source>
</evidence>
<evidence type="ECO:0000256" key="1">
    <source>
        <dbReference type="SAM" id="MobiDB-lite"/>
    </source>
</evidence>
<evidence type="ECO:0000313" key="3">
    <source>
        <dbReference type="Proteomes" id="UP001164746"/>
    </source>
</evidence>
<dbReference type="EMBL" id="CP111016">
    <property type="protein sequence ID" value="WAR05355.1"/>
    <property type="molecule type" value="Genomic_DNA"/>
</dbReference>
<sequence length="72" mass="8076">MRGTAKASQRKGGTITICGRLINKRKSDKDKSKIESARGGAAARHRAKVLIRMHYPMGKTRKKQDLLISKRN</sequence>
<proteinExistence type="predicted"/>
<feature type="region of interest" description="Disordered" evidence="1">
    <location>
        <begin position="1"/>
        <end position="41"/>
    </location>
</feature>
<protein>
    <submittedName>
        <fullName evidence="2">Uncharacterized protein</fullName>
    </submittedName>
</protein>
<reference evidence="2" key="1">
    <citation type="submission" date="2022-11" db="EMBL/GenBank/DDBJ databases">
        <title>Centuries of genome instability and evolution in soft-shell clam transmissible cancer (bioRxiv).</title>
        <authorList>
            <person name="Hart S.F.M."/>
            <person name="Yonemitsu M.A."/>
            <person name="Giersch R.M."/>
            <person name="Beal B.F."/>
            <person name="Arriagada G."/>
            <person name="Davis B.W."/>
            <person name="Ostrander E.A."/>
            <person name="Goff S.P."/>
            <person name="Metzger M.J."/>
        </authorList>
    </citation>
    <scope>NUCLEOTIDE SEQUENCE</scope>
    <source>
        <strain evidence="2">MELC-2E11</strain>
        <tissue evidence="2">Siphon/mantle</tissue>
    </source>
</reference>
<keyword evidence="3" id="KW-1185">Reference proteome</keyword>
<accession>A0ABY7E661</accession>
<gene>
    <name evidence="2" type="ORF">MAR_020724</name>
</gene>
<feature type="compositionally biased region" description="Basic and acidic residues" evidence="1">
    <location>
        <begin position="25"/>
        <end position="36"/>
    </location>
</feature>